<evidence type="ECO:0000256" key="1">
    <source>
        <dbReference type="SAM" id="MobiDB-lite"/>
    </source>
</evidence>
<dbReference type="AlphaFoldDB" id="A0A674GQ95"/>
<reference evidence="3" key="1">
    <citation type="submission" date="2025-08" db="UniProtKB">
        <authorList>
            <consortium name="Ensembl"/>
        </authorList>
    </citation>
    <scope>IDENTIFICATION</scope>
</reference>
<feature type="compositionally biased region" description="Gly residues" evidence="1">
    <location>
        <begin position="133"/>
        <end position="145"/>
    </location>
</feature>
<accession>A0A674GQ95</accession>
<dbReference type="GO" id="GO:0017124">
    <property type="term" value="F:SH3 domain binding"/>
    <property type="evidence" value="ECO:0007669"/>
    <property type="project" value="TreeGrafter"/>
</dbReference>
<dbReference type="PANTHER" id="PTHR11202:SF12">
    <property type="entry name" value="VASODILATOR-STIMULATED PHOSPHOPROTEIN"/>
    <property type="match status" value="1"/>
</dbReference>
<evidence type="ECO:0000259" key="2">
    <source>
        <dbReference type="PROSITE" id="PS50229"/>
    </source>
</evidence>
<dbReference type="GO" id="GO:0007411">
    <property type="term" value="P:axon guidance"/>
    <property type="evidence" value="ECO:0007669"/>
    <property type="project" value="TreeGrafter"/>
</dbReference>
<dbReference type="GO" id="GO:0005522">
    <property type="term" value="F:profilin binding"/>
    <property type="evidence" value="ECO:0007669"/>
    <property type="project" value="TreeGrafter"/>
</dbReference>
<keyword evidence="4" id="KW-1185">Reference proteome</keyword>
<sequence>GATGDEQLLCSSRAAVLLYDEVQRQWQPVGGSPPGHTGGLGGTRGSELGPPQVVLDCALGRGLRYSQTTPQFHQWRQGRRVWGLSFAAPPEAARFAGAVLRALRALDTGEGPGGGLCLPLPKFSFLSPPPNPGGGGAQRQDGGAG</sequence>
<reference evidence="3" key="2">
    <citation type="submission" date="2025-09" db="UniProtKB">
        <authorList>
            <consortium name="Ensembl"/>
        </authorList>
    </citation>
    <scope>IDENTIFICATION</scope>
</reference>
<dbReference type="SUPFAM" id="SSF50729">
    <property type="entry name" value="PH domain-like"/>
    <property type="match status" value="1"/>
</dbReference>
<dbReference type="Gene3D" id="2.30.29.30">
    <property type="entry name" value="Pleckstrin-homology domain (PH domain)/Phosphotyrosine-binding domain (PTB)"/>
    <property type="match status" value="1"/>
</dbReference>
<dbReference type="Pfam" id="PF00568">
    <property type="entry name" value="WH1"/>
    <property type="match status" value="1"/>
</dbReference>
<feature type="region of interest" description="Disordered" evidence="1">
    <location>
        <begin position="27"/>
        <end position="47"/>
    </location>
</feature>
<feature type="compositionally biased region" description="Gly residues" evidence="1">
    <location>
        <begin position="32"/>
        <end position="44"/>
    </location>
</feature>
<dbReference type="GeneTree" id="ENSGT00940000156765"/>
<protein>
    <recommendedName>
        <fullName evidence="2">WH1 domain-containing protein</fullName>
    </recommendedName>
</protein>
<proteinExistence type="predicted"/>
<feature type="domain" description="WH1" evidence="2">
    <location>
        <begin position="1"/>
        <end position="106"/>
    </location>
</feature>
<dbReference type="GO" id="GO:0001843">
    <property type="term" value="P:neural tube closure"/>
    <property type="evidence" value="ECO:0007669"/>
    <property type="project" value="TreeGrafter"/>
</dbReference>
<dbReference type="InterPro" id="IPR000697">
    <property type="entry name" value="WH1/EVH1_dom"/>
</dbReference>
<organism evidence="3 4">
    <name type="scientific">Taeniopygia guttata</name>
    <name type="common">Zebra finch</name>
    <name type="synonym">Poephila guttata</name>
    <dbReference type="NCBI Taxonomy" id="59729"/>
    <lineage>
        <taxon>Eukaryota</taxon>
        <taxon>Metazoa</taxon>
        <taxon>Chordata</taxon>
        <taxon>Craniata</taxon>
        <taxon>Vertebrata</taxon>
        <taxon>Euteleostomi</taxon>
        <taxon>Archelosauria</taxon>
        <taxon>Archosauria</taxon>
        <taxon>Dinosauria</taxon>
        <taxon>Saurischia</taxon>
        <taxon>Theropoda</taxon>
        <taxon>Coelurosauria</taxon>
        <taxon>Aves</taxon>
        <taxon>Neognathae</taxon>
        <taxon>Neoaves</taxon>
        <taxon>Telluraves</taxon>
        <taxon>Australaves</taxon>
        <taxon>Passeriformes</taxon>
        <taxon>Passeroidea</taxon>
        <taxon>Estrildidae</taxon>
        <taxon>Estrildinae</taxon>
        <taxon>Taeniopygia</taxon>
    </lineage>
</organism>
<evidence type="ECO:0000313" key="3">
    <source>
        <dbReference type="Ensembl" id="ENSTGUP00000024575.1"/>
    </source>
</evidence>
<dbReference type="GO" id="GO:0030838">
    <property type="term" value="P:positive regulation of actin filament polymerization"/>
    <property type="evidence" value="ECO:0007669"/>
    <property type="project" value="TreeGrafter"/>
</dbReference>
<feature type="region of interest" description="Disordered" evidence="1">
    <location>
        <begin position="124"/>
        <end position="145"/>
    </location>
</feature>
<dbReference type="InterPro" id="IPR011993">
    <property type="entry name" value="PH-like_dom_sf"/>
</dbReference>
<dbReference type="Ensembl" id="ENSTGUT00000032910.1">
    <property type="protein sequence ID" value="ENSTGUP00000024575.1"/>
    <property type="gene ID" value="ENSTGUG00000018974.1"/>
</dbReference>
<evidence type="ECO:0000313" key="4">
    <source>
        <dbReference type="Proteomes" id="UP000007754"/>
    </source>
</evidence>
<dbReference type="PANTHER" id="PTHR11202">
    <property type="entry name" value="SPROUTY-RELATED, EVH1 DOMAIN-CONTAINING PROTEIN FAMILY MEMBER"/>
    <property type="match status" value="1"/>
</dbReference>
<dbReference type="PROSITE" id="PS50229">
    <property type="entry name" value="WH1"/>
    <property type="match status" value="1"/>
</dbReference>
<name>A0A674GQ95_TAEGU</name>
<dbReference type="GO" id="GO:0030036">
    <property type="term" value="P:actin cytoskeleton organization"/>
    <property type="evidence" value="ECO:0007669"/>
    <property type="project" value="TreeGrafter"/>
</dbReference>
<dbReference type="Proteomes" id="UP000007754">
    <property type="component" value="Unplaced"/>
</dbReference>
<dbReference type="SMART" id="SM00461">
    <property type="entry name" value="WH1"/>
    <property type="match status" value="1"/>
</dbReference>